<keyword evidence="1" id="KW-1185">Reference proteome</keyword>
<evidence type="ECO:0000313" key="1">
    <source>
        <dbReference type="Proteomes" id="UP000887566"/>
    </source>
</evidence>
<proteinExistence type="predicted"/>
<sequence length="106" mass="12056">MVTAEAQRITRLVEEMVEGIGDQSTESLLTKRLNCIGAMHKTACVVISADMWNLFKSVLIAEIARDNHEHCKLWSRLACFIIREFKQGQHQGVIHERGTSSVRGYR</sequence>
<dbReference type="Proteomes" id="UP000887566">
    <property type="component" value="Unplaced"/>
</dbReference>
<protein>
    <submittedName>
        <fullName evidence="2">Uncharacterized protein</fullName>
    </submittedName>
</protein>
<accession>A0A914VM53</accession>
<dbReference type="GO" id="GO:0019825">
    <property type="term" value="F:oxygen binding"/>
    <property type="evidence" value="ECO:0007669"/>
    <property type="project" value="InterPro"/>
</dbReference>
<dbReference type="Gene3D" id="1.10.490.10">
    <property type="entry name" value="Globins"/>
    <property type="match status" value="1"/>
</dbReference>
<name>A0A914VM53_9BILA</name>
<dbReference type="AlphaFoldDB" id="A0A914VM53"/>
<evidence type="ECO:0000313" key="2">
    <source>
        <dbReference type="WBParaSite" id="PSAMB.scaffold21921size552.g38459.t1"/>
    </source>
</evidence>
<dbReference type="InterPro" id="IPR012292">
    <property type="entry name" value="Globin/Proto"/>
</dbReference>
<organism evidence="1 2">
    <name type="scientific">Plectus sambesii</name>
    <dbReference type="NCBI Taxonomy" id="2011161"/>
    <lineage>
        <taxon>Eukaryota</taxon>
        <taxon>Metazoa</taxon>
        <taxon>Ecdysozoa</taxon>
        <taxon>Nematoda</taxon>
        <taxon>Chromadorea</taxon>
        <taxon>Plectida</taxon>
        <taxon>Plectina</taxon>
        <taxon>Plectoidea</taxon>
        <taxon>Plectidae</taxon>
        <taxon>Plectus</taxon>
    </lineage>
</organism>
<dbReference type="WBParaSite" id="PSAMB.scaffold21921size552.g38459.t1">
    <property type="protein sequence ID" value="PSAMB.scaffold21921size552.g38459.t1"/>
    <property type="gene ID" value="PSAMB.scaffold21921size552.g38459"/>
</dbReference>
<reference evidence="2" key="1">
    <citation type="submission" date="2022-11" db="UniProtKB">
        <authorList>
            <consortium name="WormBaseParasite"/>
        </authorList>
    </citation>
    <scope>IDENTIFICATION</scope>
</reference>
<dbReference type="GO" id="GO:0020037">
    <property type="term" value="F:heme binding"/>
    <property type="evidence" value="ECO:0007669"/>
    <property type="project" value="InterPro"/>
</dbReference>